<accession>A0A9Q0LBU1</accession>
<dbReference type="OrthoDB" id="265044at2759"/>
<sequence>MNLNKEYDLELKIGLFGKEGVGKSTSVIRFTHKIFIEEYDPTIEDEFRKEIDFNDKKILLRILDTAAAEESDGYLKSWVEMCEIFVLVYSINDRDSFQRIFRYDNFIKKYKSENHPKILIGNKSDLFTKRVVKTKEGKELAK</sequence>
<evidence type="ECO:0000313" key="4">
    <source>
        <dbReference type="Proteomes" id="UP001149090"/>
    </source>
</evidence>
<dbReference type="InterPro" id="IPR027417">
    <property type="entry name" value="P-loop_NTPase"/>
</dbReference>
<reference evidence="3" key="1">
    <citation type="submission" date="2022-10" db="EMBL/GenBank/DDBJ databases">
        <title>Novel sulphate-reducing endosymbionts in the free-living metamonad Anaeramoeba.</title>
        <authorList>
            <person name="Jerlstrom-Hultqvist J."/>
            <person name="Cepicka I."/>
            <person name="Gallot-Lavallee L."/>
            <person name="Salas-Leiva D."/>
            <person name="Curtis B.A."/>
            <person name="Zahonova K."/>
            <person name="Pipaliya S."/>
            <person name="Dacks J."/>
            <person name="Roger A.J."/>
        </authorList>
    </citation>
    <scope>NUCLEOTIDE SEQUENCE</scope>
    <source>
        <strain evidence="3">BMAN</strain>
    </source>
</reference>
<dbReference type="EMBL" id="JAPDFW010000100">
    <property type="protein sequence ID" value="KAJ5069997.1"/>
    <property type="molecule type" value="Genomic_DNA"/>
</dbReference>
<dbReference type="Pfam" id="PF00071">
    <property type="entry name" value="Ras"/>
    <property type="match status" value="1"/>
</dbReference>
<keyword evidence="4" id="KW-1185">Reference proteome</keyword>
<gene>
    <name evidence="3" type="ORF">M0811_11362</name>
</gene>
<dbReference type="SUPFAM" id="SSF52540">
    <property type="entry name" value="P-loop containing nucleoside triphosphate hydrolases"/>
    <property type="match status" value="1"/>
</dbReference>
<dbReference type="PANTHER" id="PTHR24070">
    <property type="entry name" value="RAS, DI-RAS, AND RHEB FAMILY MEMBERS OF SMALL GTPASE SUPERFAMILY"/>
    <property type="match status" value="1"/>
</dbReference>
<dbReference type="SMART" id="SM00175">
    <property type="entry name" value="RAB"/>
    <property type="match status" value="1"/>
</dbReference>
<proteinExistence type="predicted"/>
<dbReference type="InterPro" id="IPR001806">
    <property type="entry name" value="Small_GTPase"/>
</dbReference>
<dbReference type="GO" id="GO:0007165">
    <property type="term" value="P:signal transduction"/>
    <property type="evidence" value="ECO:0007669"/>
    <property type="project" value="InterPro"/>
</dbReference>
<dbReference type="FunFam" id="3.40.50.300:FF:001447">
    <property type="entry name" value="Ras-related protein Rab-1B"/>
    <property type="match status" value="1"/>
</dbReference>
<dbReference type="GO" id="GO:0003924">
    <property type="term" value="F:GTPase activity"/>
    <property type="evidence" value="ECO:0007669"/>
    <property type="project" value="InterPro"/>
</dbReference>
<dbReference type="InterPro" id="IPR020849">
    <property type="entry name" value="Small_GTPase_Ras-type"/>
</dbReference>
<dbReference type="Proteomes" id="UP001149090">
    <property type="component" value="Unassembled WGS sequence"/>
</dbReference>
<protein>
    <submittedName>
        <fullName evidence="3">Ras gtpase</fullName>
    </submittedName>
</protein>
<evidence type="ECO:0000256" key="2">
    <source>
        <dbReference type="ARBA" id="ARBA00023134"/>
    </source>
</evidence>
<evidence type="ECO:0000256" key="1">
    <source>
        <dbReference type="ARBA" id="ARBA00022741"/>
    </source>
</evidence>
<dbReference type="GO" id="GO:0005525">
    <property type="term" value="F:GTP binding"/>
    <property type="evidence" value="ECO:0007669"/>
    <property type="project" value="UniProtKB-KW"/>
</dbReference>
<dbReference type="Gene3D" id="3.40.50.300">
    <property type="entry name" value="P-loop containing nucleotide triphosphate hydrolases"/>
    <property type="match status" value="1"/>
</dbReference>
<dbReference type="SMART" id="SM00173">
    <property type="entry name" value="RAS"/>
    <property type="match status" value="1"/>
</dbReference>
<dbReference type="AlphaFoldDB" id="A0A9Q0LBU1"/>
<name>A0A9Q0LBU1_ANAIG</name>
<dbReference type="NCBIfam" id="TIGR00231">
    <property type="entry name" value="small_GTP"/>
    <property type="match status" value="1"/>
</dbReference>
<dbReference type="SMART" id="SM00174">
    <property type="entry name" value="RHO"/>
    <property type="match status" value="1"/>
</dbReference>
<comment type="caution">
    <text evidence="3">The sequence shown here is derived from an EMBL/GenBank/DDBJ whole genome shotgun (WGS) entry which is preliminary data.</text>
</comment>
<dbReference type="PROSITE" id="PS51419">
    <property type="entry name" value="RAB"/>
    <property type="match status" value="1"/>
</dbReference>
<organism evidence="3 4">
    <name type="scientific">Anaeramoeba ignava</name>
    <name type="common">Anaerobic marine amoeba</name>
    <dbReference type="NCBI Taxonomy" id="1746090"/>
    <lineage>
        <taxon>Eukaryota</taxon>
        <taxon>Metamonada</taxon>
        <taxon>Anaeramoebidae</taxon>
        <taxon>Anaeramoeba</taxon>
    </lineage>
</organism>
<dbReference type="InterPro" id="IPR005225">
    <property type="entry name" value="Small_GTP-bd"/>
</dbReference>
<dbReference type="PRINTS" id="PR00449">
    <property type="entry name" value="RASTRNSFRMNG"/>
</dbReference>
<dbReference type="GO" id="GO:0016020">
    <property type="term" value="C:membrane"/>
    <property type="evidence" value="ECO:0007669"/>
    <property type="project" value="InterPro"/>
</dbReference>
<keyword evidence="2" id="KW-0342">GTP-binding</keyword>
<evidence type="ECO:0000313" key="3">
    <source>
        <dbReference type="EMBL" id="KAJ5069997.1"/>
    </source>
</evidence>
<dbReference type="PROSITE" id="PS51421">
    <property type="entry name" value="RAS"/>
    <property type="match status" value="1"/>
</dbReference>
<keyword evidence="1" id="KW-0547">Nucleotide-binding</keyword>